<evidence type="ECO:0000313" key="1">
    <source>
        <dbReference type="EMBL" id="CRK34991.1"/>
    </source>
</evidence>
<feature type="non-terminal residue" evidence="1">
    <location>
        <position position="83"/>
    </location>
</feature>
<dbReference type="GO" id="GO:0032543">
    <property type="term" value="P:mitochondrial translation"/>
    <property type="evidence" value="ECO:0007669"/>
    <property type="project" value="TreeGrafter"/>
</dbReference>
<dbReference type="AlphaFoldDB" id="A0A0G4ML56"/>
<reference evidence="2" key="1">
    <citation type="submission" date="2015-05" db="EMBL/GenBank/DDBJ databases">
        <authorList>
            <person name="Fogelqvist Johan"/>
        </authorList>
    </citation>
    <scope>NUCLEOTIDE SEQUENCE [LARGE SCALE GENOMIC DNA]</scope>
</reference>
<evidence type="ECO:0000313" key="2">
    <source>
        <dbReference type="Proteomes" id="UP000045706"/>
    </source>
</evidence>
<dbReference type="EMBL" id="CVQI01027358">
    <property type="protein sequence ID" value="CRK34991.1"/>
    <property type="molecule type" value="Genomic_DNA"/>
</dbReference>
<dbReference type="GO" id="GO:0004821">
    <property type="term" value="F:histidine-tRNA ligase activity"/>
    <property type="evidence" value="ECO:0007669"/>
    <property type="project" value="TreeGrafter"/>
</dbReference>
<dbReference type="GO" id="GO:0006427">
    <property type="term" value="P:histidyl-tRNA aminoacylation"/>
    <property type="evidence" value="ECO:0007669"/>
    <property type="project" value="TreeGrafter"/>
</dbReference>
<protein>
    <submittedName>
        <fullName evidence="1">Uncharacterized protein</fullName>
    </submittedName>
</protein>
<dbReference type="Gene3D" id="3.30.930.10">
    <property type="entry name" value="Bira Bifunctional Protein, Domain 2"/>
    <property type="match status" value="1"/>
</dbReference>
<accession>A0A0G4ML56</accession>
<dbReference type="Proteomes" id="UP000045706">
    <property type="component" value="Unassembled WGS sequence"/>
</dbReference>
<dbReference type="GO" id="GO:0003723">
    <property type="term" value="F:RNA binding"/>
    <property type="evidence" value="ECO:0007669"/>
    <property type="project" value="TreeGrafter"/>
</dbReference>
<sequence>MNKGRQREFYQADIDFAGANYDPMLPDTEIIRITTEVFSALGWADTYTININHRKILDGMFQVCGVPDEKIRAISSAVDKLDK</sequence>
<dbReference type="GO" id="GO:0005829">
    <property type="term" value="C:cytosol"/>
    <property type="evidence" value="ECO:0007669"/>
    <property type="project" value="TreeGrafter"/>
</dbReference>
<name>A0A0G4ML56_VERLO</name>
<dbReference type="PANTHER" id="PTHR11476:SF7">
    <property type="entry name" value="HISTIDINE--TRNA LIGASE"/>
    <property type="match status" value="1"/>
</dbReference>
<dbReference type="InterPro" id="IPR045864">
    <property type="entry name" value="aa-tRNA-synth_II/BPL/LPL"/>
</dbReference>
<dbReference type="PANTHER" id="PTHR11476">
    <property type="entry name" value="HISTIDYL-TRNA SYNTHETASE"/>
    <property type="match status" value="1"/>
</dbReference>
<proteinExistence type="predicted"/>
<dbReference type="GO" id="GO:0005739">
    <property type="term" value="C:mitochondrion"/>
    <property type="evidence" value="ECO:0007669"/>
    <property type="project" value="TreeGrafter"/>
</dbReference>
<organism evidence="1 2">
    <name type="scientific">Verticillium longisporum</name>
    <name type="common">Verticillium dahliae var. longisporum</name>
    <dbReference type="NCBI Taxonomy" id="100787"/>
    <lineage>
        <taxon>Eukaryota</taxon>
        <taxon>Fungi</taxon>
        <taxon>Dikarya</taxon>
        <taxon>Ascomycota</taxon>
        <taxon>Pezizomycotina</taxon>
        <taxon>Sordariomycetes</taxon>
        <taxon>Hypocreomycetidae</taxon>
        <taxon>Glomerellales</taxon>
        <taxon>Plectosphaerellaceae</taxon>
        <taxon>Verticillium</taxon>
    </lineage>
</organism>
<gene>
    <name evidence="1" type="ORF">BN1723_018564</name>
</gene>
<dbReference type="SUPFAM" id="SSF55681">
    <property type="entry name" value="Class II aaRS and biotin synthetases"/>
    <property type="match status" value="1"/>
</dbReference>